<evidence type="ECO:0000256" key="1">
    <source>
        <dbReference type="ARBA" id="ARBA00004651"/>
    </source>
</evidence>
<dbReference type="OrthoDB" id="2132067at2759"/>
<dbReference type="Gene3D" id="1.20.1070.10">
    <property type="entry name" value="Rhodopsin 7-helix transmembrane proteins"/>
    <property type="match status" value="1"/>
</dbReference>
<dbReference type="RefSeq" id="XP_016982221.1">
    <property type="nucleotide sequence ID" value="XM_017126732.1"/>
</dbReference>
<keyword evidence="10" id="KW-0325">Glycoprotein</keyword>
<dbReference type="CTD" id="43393"/>
<dbReference type="EnsemblMetazoa" id="XM_017126732.2">
    <property type="protein sequence ID" value="XP_016982221.1"/>
    <property type="gene ID" value="LOC108046820"/>
</dbReference>
<dbReference type="Pfam" id="PF00001">
    <property type="entry name" value="7tm_1"/>
    <property type="match status" value="1"/>
</dbReference>
<feature type="transmembrane region" description="Helical" evidence="13">
    <location>
        <begin position="121"/>
        <end position="139"/>
    </location>
</feature>
<feature type="domain" description="G-protein coupled receptors family 1 profile" evidence="14">
    <location>
        <begin position="60"/>
        <end position="318"/>
    </location>
</feature>
<dbReference type="PANTHER" id="PTHR45695">
    <property type="entry name" value="LEUCOKININ RECEPTOR-RELATED"/>
    <property type="match status" value="1"/>
</dbReference>
<gene>
    <name evidence="17" type="primary">LOC108046820</name>
    <name evidence="15" type="synonym">108046820</name>
</gene>
<keyword evidence="6 12" id="KW-0297">G-protein coupled receptor</keyword>
<dbReference type="AlphaFoldDB" id="A0A6P4F9U5"/>
<name>A0A6P4F9U5_DRORH</name>
<feature type="transmembrane region" description="Helical" evidence="13">
    <location>
        <begin position="258"/>
        <end position="277"/>
    </location>
</feature>
<accession>A0A6P4F9U5</accession>
<evidence type="ECO:0000259" key="14">
    <source>
        <dbReference type="PROSITE" id="PS50262"/>
    </source>
</evidence>
<dbReference type="PRINTS" id="PR01012">
    <property type="entry name" value="NRPEPTIDEYR"/>
</dbReference>
<evidence type="ECO:0000256" key="6">
    <source>
        <dbReference type="ARBA" id="ARBA00023040"/>
    </source>
</evidence>
<keyword evidence="7 13" id="KW-0472">Membrane</keyword>
<evidence type="ECO:0000256" key="2">
    <source>
        <dbReference type="ARBA" id="ARBA00010663"/>
    </source>
</evidence>
<dbReference type="PRINTS" id="PR00237">
    <property type="entry name" value="GPCRRHODOPSN"/>
</dbReference>
<feature type="transmembrane region" description="Helical" evidence="13">
    <location>
        <begin position="82"/>
        <end position="101"/>
    </location>
</feature>
<evidence type="ECO:0000256" key="4">
    <source>
        <dbReference type="ARBA" id="ARBA00022692"/>
    </source>
</evidence>
<protein>
    <submittedName>
        <fullName evidence="17">Allatostatin-A receptor isoform X1</fullName>
    </submittedName>
</protein>
<evidence type="ECO:0000313" key="15">
    <source>
        <dbReference type="EnsemblMetazoa" id="XP_016982221.1"/>
    </source>
</evidence>
<dbReference type="Proteomes" id="UP001652680">
    <property type="component" value="Unassembled WGS sequence"/>
</dbReference>
<reference evidence="17" key="2">
    <citation type="submission" date="2025-04" db="UniProtKB">
        <authorList>
            <consortium name="RefSeq"/>
        </authorList>
    </citation>
    <scope>IDENTIFICATION</scope>
</reference>
<keyword evidence="3" id="KW-1003">Cell membrane</keyword>
<evidence type="ECO:0000256" key="3">
    <source>
        <dbReference type="ARBA" id="ARBA00022475"/>
    </source>
</evidence>
<feature type="transmembrane region" description="Helical" evidence="13">
    <location>
        <begin position="159"/>
        <end position="180"/>
    </location>
</feature>
<keyword evidence="9 12" id="KW-0675">Receptor</keyword>
<keyword evidence="5 13" id="KW-1133">Transmembrane helix</keyword>
<evidence type="ECO:0000256" key="9">
    <source>
        <dbReference type="ARBA" id="ARBA00023170"/>
    </source>
</evidence>
<keyword evidence="11 12" id="KW-0807">Transducer</keyword>
<proteinExistence type="inferred from homology"/>
<dbReference type="GeneID" id="108046820"/>
<evidence type="ECO:0000313" key="16">
    <source>
        <dbReference type="Proteomes" id="UP001652680"/>
    </source>
</evidence>
<dbReference type="CDD" id="cd15096">
    <property type="entry name" value="7tmA_AstA_R_insect"/>
    <property type="match status" value="1"/>
</dbReference>
<sequence>MDNITVSPAEMLGNISINASRNDENLTSFFTDEEWLAINGTLPWIVGFFFGAIAITGFFGNLLVILVVVFNKNMRSTTNLMIVNLAAADLMFVILCIPFTATDYMVYYWPFGRFWCRSVQYLIVVTAFASIYTLVLMSIDRFLAVVHPIRSRMLRTENITLIAIVTLWIVVLVVSMPVAFTHDVVVDYDAKKNITYGMCMFTNNDFLGSRTYQVTFFISSYMLPLMIISGLYMRMIMRLWRQGTGVRMSKESQRGRKRVTRLVIVVVIAFASLWLPVQLILLFKALDVIEMNSLTKLVIQVTAQTLAYSSSCINPLLYAFLSENFRKAFYKAINCSSRYQNYTSDLPPPRKTSCARTSTTGL</sequence>
<dbReference type="GO" id="GO:0004983">
    <property type="term" value="F:neuropeptide Y receptor activity"/>
    <property type="evidence" value="ECO:0007669"/>
    <property type="project" value="InterPro"/>
</dbReference>
<dbReference type="GO" id="GO:0005886">
    <property type="term" value="C:plasma membrane"/>
    <property type="evidence" value="ECO:0007669"/>
    <property type="project" value="UniProtKB-SubCell"/>
</dbReference>
<dbReference type="OMA" id="TYAMCRF"/>
<keyword evidence="4 12" id="KW-0812">Transmembrane</keyword>
<reference evidence="15" key="3">
    <citation type="submission" date="2025-05" db="UniProtKB">
        <authorList>
            <consortium name="EnsemblMetazoa"/>
        </authorList>
    </citation>
    <scope>IDENTIFICATION</scope>
</reference>
<evidence type="ECO:0000256" key="5">
    <source>
        <dbReference type="ARBA" id="ARBA00022989"/>
    </source>
</evidence>
<dbReference type="SMART" id="SM01381">
    <property type="entry name" value="7TM_GPCR_Srsx"/>
    <property type="match status" value="1"/>
</dbReference>
<evidence type="ECO:0000256" key="8">
    <source>
        <dbReference type="ARBA" id="ARBA00023157"/>
    </source>
</evidence>
<dbReference type="InterPro" id="IPR017452">
    <property type="entry name" value="GPCR_Rhodpsn_7TM"/>
</dbReference>
<organism evidence="17">
    <name type="scientific">Drosophila rhopaloa</name>
    <name type="common">Fruit fly</name>
    <dbReference type="NCBI Taxonomy" id="1041015"/>
    <lineage>
        <taxon>Eukaryota</taxon>
        <taxon>Metazoa</taxon>
        <taxon>Ecdysozoa</taxon>
        <taxon>Arthropoda</taxon>
        <taxon>Hexapoda</taxon>
        <taxon>Insecta</taxon>
        <taxon>Pterygota</taxon>
        <taxon>Neoptera</taxon>
        <taxon>Endopterygota</taxon>
        <taxon>Diptera</taxon>
        <taxon>Brachycera</taxon>
        <taxon>Muscomorpha</taxon>
        <taxon>Ephydroidea</taxon>
        <taxon>Drosophilidae</taxon>
        <taxon>Drosophila</taxon>
        <taxon>Sophophora</taxon>
    </lineage>
</organism>
<comment type="similarity">
    <text evidence="2 12">Belongs to the G-protein coupled receptor 1 family.</text>
</comment>
<dbReference type="InterPro" id="IPR000276">
    <property type="entry name" value="GPCR_Rhodpsn"/>
</dbReference>
<evidence type="ECO:0000256" key="10">
    <source>
        <dbReference type="ARBA" id="ARBA00023180"/>
    </source>
</evidence>
<dbReference type="SUPFAM" id="SSF81321">
    <property type="entry name" value="Family A G protein-coupled receptor-like"/>
    <property type="match status" value="1"/>
</dbReference>
<evidence type="ECO:0000256" key="13">
    <source>
        <dbReference type="SAM" id="Phobius"/>
    </source>
</evidence>
<dbReference type="PROSITE" id="PS50262">
    <property type="entry name" value="G_PROTEIN_RECEP_F1_2"/>
    <property type="match status" value="1"/>
</dbReference>
<reference evidence="16" key="1">
    <citation type="journal article" date="2021" name="Elife">
        <title>Highly contiguous assemblies of 101 drosophilid genomes.</title>
        <authorList>
            <person name="Kim B.Y."/>
            <person name="Wang J.R."/>
            <person name="Miller D.E."/>
            <person name="Barmina O."/>
            <person name="Delaney E."/>
            <person name="Thompson A."/>
            <person name="Comeault A.A."/>
            <person name="Peede D."/>
            <person name="D'Agostino E.R."/>
            <person name="Pelaez J."/>
            <person name="Aguilar J.M."/>
            <person name="Haji D."/>
            <person name="Matsunaga T."/>
            <person name="Armstrong E.E."/>
            <person name="Zych M."/>
            <person name="Ogawa Y."/>
            <person name="Stamenkovic-Radak M."/>
            <person name="Jelic M."/>
            <person name="Veselinovic M.S."/>
            <person name="Tanaskovic M."/>
            <person name="Eric P."/>
            <person name="Gao J.J."/>
            <person name="Katoh T.K."/>
            <person name="Toda M.J."/>
            <person name="Watabe H."/>
            <person name="Watada M."/>
            <person name="Davis J.S."/>
            <person name="Moyle L.C."/>
            <person name="Manoli G."/>
            <person name="Bertolini E."/>
            <person name="Kostal V."/>
            <person name="Hawley R.S."/>
            <person name="Takahashi A."/>
            <person name="Jones C.D."/>
            <person name="Price D.K."/>
            <person name="Whiteman N."/>
            <person name="Kopp A."/>
            <person name="Matute D.R."/>
            <person name="Petrov D.A."/>
        </authorList>
    </citation>
    <scope>NUCLEOTIDE SEQUENCE [LARGE SCALE GENOMIC DNA]</scope>
</reference>
<dbReference type="FunFam" id="1.20.1070.10:FF:000255">
    <property type="entry name" value="Allatostatin A receptor"/>
    <property type="match status" value="1"/>
</dbReference>
<dbReference type="PANTHER" id="PTHR45695:SF23">
    <property type="entry name" value="GALANIN-LIKE G-PROTEIN COUPLED RECEPTOR NPR-9"/>
    <property type="match status" value="1"/>
</dbReference>
<feature type="transmembrane region" description="Helical" evidence="13">
    <location>
        <begin position="297"/>
        <end position="321"/>
    </location>
</feature>
<dbReference type="InterPro" id="IPR000611">
    <property type="entry name" value="NPY_rcpt"/>
</dbReference>
<evidence type="ECO:0000256" key="11">
    <source>
        <dbReference type="ARBA" id="ARBA00023224"/>
    </source>
</evidence>
<feature type="transmembrane region" description="Helical" evidence="13">
    <location>
        <begin position="214"/>
        <end position="237"/>
    </location>
</feature>
<dbReference type="PROSITE" id="PS00237">
    <property type="entry name" value="G_PROTEIN_RECEP_F1_1"/>
    <property type="match status" value="1"/>
</dbReference>
<comment type="subcellular location">
    <subcellularLocation>
        <location evidence="1">Cell membrane</location>
        <topology evidence="1">Multi-pass membrane protein</topology>
    </subcellularLocation>
</comment>
<evidence type="ECO:0000256" key="12">
    <source>
        <dbReference type="RuleBase" id="RU000688"/>
    </source>
</evidence>
<keyword evidence="16" id="KW-1185">Reference proteome</keyword>
<evidence type="ECO:0000256" key="7">
    <source>
        <dbReference type="ARBA" id="ARBA00023136"/>
    </source>
</evidence>
<keyword evidence="8" id="KW-1015">Disulfide bond</keyword>
<evidence type="ECO:0000313" key="17">
    <source>
        <dbReference type="RefSeq" id="XP_016982221.1"/>
    </source>
</evidence>
<feature type="transmembrane region" description="Helical" evidence="13">
    <location>
        <begin position="44"/>
        <end position="70"/>
    </location>
</feature>